<feature type="transmembrane region" description="Helical" evidence="9">
    <location>
        <begin position="230"/>
        <end position="249"/>
    </location>
</feature>
<feature type="region of interest" description="Disordered" evidence="8">
    <location>
        <begin position="444"/>
        <end position="469"/>
    </location>
</feature>
<keyword evidence="11" id="KW-1185">Reference proteome</keyword>
<feature type="transmembrane region" description="Helical" evidence="9">
    <location>
        <begin position="355"/>
        <end position="379"/>
    </location>
</feature>
<dbReference type="GO" id="GO:0004930">
    <property type="term" value="F:G protein-coupled receptor activity"/>
    <property type="evidence" value="ECO:0007669"/>
    <property type="project" value="UniProtKB-KW"/>
</dbReference>
<feature type="transmembrane region" description="Helical" evidence="9">
    <location>
        <begin position="54"/>
        <end position="74"/>
    </location>
</feature>
<keyword evidence="2 9" id="KW-0812">Transmembrane</keyword>
<dbReference type="AlphaFoldDB" id="A0A914V6Q6"/>
<feature type="domain" description="G-protein coupled receptors family 1 profile" evidence="10">
    <location>
        <begin position="65"/>
        <end position="415"/>
    </location>
</feature>
<evidence type="ECO:0000313" key="11">
    <source>
        <dbReference type="Proteomes" id="UP000887566"/>
    </source>
</evidence>
<evidence type="ECO:0000256" key="1">
    <source>
        <dbReference type="ARBA" id="ARBA00004141"/>
    </source>
</evidence>
<proteinExistence type="predicted"/>
<protein>
    <submittedName>
        <fullName evidence="12">G-protein coupled receptors family 1 profile domain-containing protein</fullName>
    </submittedName>
</protein>
<evidence type="ECO:0000256" key="3">
    <source>
        <dbReference type="ARBA" id="ARBA00022989"/>
    </source>
</evidence>
<feature type="transmembrane region" description="Helical" evidence="9">
    <location>
        <begin position="126"/>
        <end position="145"/>
    </location>
</feature>
<keyword evidence="5 9" id="KW-0472">Membrane</keyword>
<feature type="transmembrane region" description="Helical" evidence="9">
    <location>
        <begin position="166"/>
        <end position="186"/>
    </location>
</feature>
<evidence type="ECO:0000256" key="7">
    <source>
        <dbReference type="ARBA" id="ARBA00023224"/>
    </source>
</evidence>
<dbReference type="InterPro" id="IPR000276">
    <property type="entry name" value="GPCR_Rhodpsn"/>
</dbReference>
<dbReference type="WBParaSite" id="PSAMB.scaffold1604size39546.g14048.t1">
    <property type="protein sequence ID" value="PSAMB.scaffold1604size39546.g14048.t1"/>
    <property type="gene ID" value="PSAMB.scaffold1604size39546.g14048"/>
</dbReference>
<keyword evidence="4" id="KW-0297">G-protein coupled receptor</keyword>
<dbReference type="PANTHER" id="PTHR24243">
    <property type="entry name" value="G-PROTEIN COUPLED RECEPTOR"/>
    <property type="match status" value="1"/>
</dbReference>
<evidence type="ECO:0000256" key="4">
    <source>
        <dbReference type="ARBA" id="ARBA00023040"/>
    </source>
</evidence>
<name>A0A914V6Q6_9BILA</name>
<feature type="transmembrane region" description="Helical" evidence="9">
    <location>
        <begin position="86"/>
        <end position="106"/>
    </location>
</feature>
<sequence>MSNEALSVANDSILLADVEWGDEARVIAIGEQMGSSHPAAAAVPDWLWNFLHTYIYIIVFAGIAGNVLCIYFFLRNSELSRMSVTQYLMALAVSDVLFLVSLGFTLLQLHNVQWAGVWALCEVMMYMTYLSTFLSGWYIMAVTVERAMVVRNPFHACRLQKRRARWVVFCITAFGMISNLWVIAMVERKRVAHRKTNRTGIMIIENIWTCAESSTAHQLGFQIMNSVDTVVSFTIPLVVSTVLNIYIIIKLCHAAKQRAIMAPMRSRASTADSSALAAHILRCRSATDPLVRTYSADNSNYEAEMPGRSLTFVAATRSRTASTSNSERRFRHSEYRNSVRRSISAKTTDRSEFRITFVLLTVSIAYLLLNLPSYTIRVWAAFLPPDQGISPAAAVAEQFFYMLFYTQFAINFVLYSCHGIRSKWMGNTKSDRSLTNFWPKPCSREVSRDPVNPTTKGSPRSPIPRNGYNNYLHVTVSNV</sequence>
<dbReference type="GO" id="GO:0005886">
    <property type="term" value="C:plasma membrane"/>
    <property type="evidence" value="ECO:0007669"/>
    <property type="project" value="TreeGrafter"/>
</dbReference>
<comment type="subcellular location">
    <subcellularLocation>
        <location evidence="1">Membrane</location>
        <topology evidence="1">Multi-pass membrane protein</topology>
    </subcellularLocation>
</comment>
<evidence type="ECO:0000256" key="9">
    <source>
        <dbReference type="SAM" id="Phobius"/>
    </source>
</evidence>
<reference evidence="12" key="1">
    <citation type="submission" date="2022-11" db="UniProtKB">
        <authorList>
            <consortium name="WormBaseParasite"/>
        </authorList>
    </citation>
    <scope>IDENTIFICATION</scope>
</reference>
<dbReference type="PANTHER" id="PTHR24243:SF230">
    <property type="entry name" value="G-PROTEIN COUPLED RECEPTORS FAMILY 1 PROFILE DOMAIN-CONTAINING PROTEIN"/>
    <property type="match status" value="1"/>
</dbReference>
<dbReference type="PROSITE" id="PS50262">
    <property type="entry name" value="G_PROTEIN_RECEP_F1_2"/>
    <property type="match status" value="1"/>
</dbReference>
<dbReference type="InterPro" id="IPR017452">
    <property type="entry name" value="GPCR_Rhodpsn_7TM"/>
</dbReference>
<evidence type="ECO:0000256" key="6">
    <source>
        <dbReference type="ARBA" id="ARBA00023170"/>
    </source>
</evidence>
<organism evidence="11 12">
    <name type="scientific">Plectus sambesii</name>
    <dbReference type="NCBI Taxonomy" id="2011161"/>
    <lineage>
        <taxon>Eukaryota</taxon>
        <taxon>Metazoa</taxon>
        <taxon>Ecdysozoa</taxon>
        <taxon>Nematoda</taxon>
        <taxon>Chromadorea</taxon>
        <taxon>Plectida</taxon>
        <taxon>Plectina</taxon>
        <taxon>Plectoidea</taxon>
        <taxon>Plectidae</taxon>
        <taxon>Plectus</taxon>
    </lineage>
</organism>
<keyword evidence="6" id="KW-0675">Receptor</keyword>
<evidence type="ECO:0000256" key="8">
    <source>
        <dbReference type="SAM" id="MobiDB-lite"/>
    </source>
</evidence>
<feature type="transmembrane region" description="Helical" evidence="9">
    <location>
        <begin position="399"/>
        <end position="417"/>
    </location>
</feature>
<keyword evidence="3 9" id="KW-1133">Transmembrane helix</keyword>
<accession>A0A914V6Q6</accession>
<evidence type="ECO:0000313" key="12">
    <source>
        <dbReference type="WBParaSite" id="PSAMB.scaffold1604size39546.g14048.t1"/>
    </source>
</evidence>
<evidence type="ECO:0000259" key="10">
    <source>
        <dbReference type="PROSITE" id="PS50262"/>
    </source>
</evidence>
<dbReference type="Gene3D" id="1.20.1070.10">
    <property type="entry name" value="Rhodopsin 7-helix transmembrane proteins"/>
    <property type="match status" value="1"/>
</dbReference>
<dbReference type="Pfam" id="PF00001">
    <property type="entry name" value="7tm_1"/>
    <property type="match status" value="1"/>
</dbReference>
<keyword evidence="7" id="KW-0807">Transducer</keyword>
<dbReference type="SUPFAM" id="SSF81321">
    <property type="entry name" value="Family A G protein-coupled receptor-like"/>
    <property type="match status" value="1"/>
</dbReference>
<evidence type="ECO:0000256" key="2">
    <source>
        <dbReference type="ARBA" id="ARBA00022692"/>
    </source>
</evidence>
<evidence type="ECO:0000256" key="5">
    <source>
        <dbReference type="ARBA" id="ARBA00023136"/>
    </source>
</evidence>
<dbReference type="Proteomes" id="UP000887566">
    <property type="component" value="Unplaced"/>
</dbReference>
<dbReference type="PRINTS" id="PR00237">
    <property type="entry name" value="GPCRRHODOPSN"/>
</dbReference>